<dbReference type="AlphaFoldDB" id="A0A6A4TT69"/>
<reference evidence="3 4" key="1">
    <citation type="submission" date="2019-06" db="EMBL/GenBank/DDBJ databases">
        <title>Draft genomes of female and male turbot (Scophthalmus maximus).</title>
        <authorList>
            <person name="Xu H."/>
            <person name="Xu X.-W."/>
            <person name="Shao C."/>
            <person name="Chen S."/>
        </authorList>
    </citation>
    <scope>NUCLEOTIDE SEQUENCE [LARGE SCALE GENOMIC DNA]</scope>
    <source>
        <strain evidence="3">Ysfricsl-2016a</strain>
        <tissue evidence="3">Blood</tissue>
    </source>
</reference>
<dbReference type="Pfam" id="PF17921">
    <property type="entry name" value="Integrase_H2C2"/>
    <property type="match status" value="1"/>
</dbReference>
<feature type="region of interest" description="Disordered" evidence="1">
    <location>
        <begin position="28"/>
        <end position="47"/>
    </location>
</feature>
<comment type="caution">
    <text evidence="3">The sequence shown here is derived from an EMBL/GenBank/DDBJ whole genome shotgun (WGS) entry which is preliminary data.</text>
</comment>
<dbReference type="PANTHER" id="PTHR47331:SF1">
    <property type="entry name" value="GAG-LIKE PROTEIN"/>
    <property type="match status" value="1"/>
</dbReference>
<dbReference type="Pfam" id="PF18701">
    <property type="entry name" value="DUF5641"/>
    <property type="match status" value="1"/>
</dbReference>
<protein>
    <recommendedName>
        <fullName evidence="2">Integrase catalytic domain-containing protein</fullName>
    </recommendedName>
</protein>
<dbReference type="Gene3D" id="3.30.420.10">
    <property type="entry name" value="Ribonuclease H-like superfamily/Ribonuclease H"/>
    <property type="match status" value="1"/>
</dbReference>
<dbReference type="Proteomes" id="UP000438429">
    <property type="component" value="Unassembled WGS sequence"/>
</dbReference>
<dbReference type="PANTHER" id="PTHR47331">
    <property type="entry name" value="PHD-TYPE DOMAIN-CONTAINING PROTEIN"/>
    <property type="match status" value="1"/>
</dbReference>
<feature type="domain" description="Integrase catalytic" evidence="2">
    <location>
        <begin position="402"/>
        <end position="587"/>
    </location>
</feature>
<dbReference type="InterPro" id="IPR041588">
    <property type="entry name" value="Integrase_H2C2"/>
</dbReference>
<evidence type="ECO:0000259" key="2">
    <source>
        <dbReference type="PROSITE" id="PS50994"/>
    </source>
</evidence>
<dbReference type="GO" id="GO:0003676">
    <property type="term" value="F:nucleic acid binding"/>
    <property type="evidence" value="ECO:0007669"/>
    <property type="project" value="InterPro"/>
</dbReference>
<feature type="compositionally biased region" description="Basic and acidic residues" evidence="1">
    <location>
        <begin position="32"/>
        <end position="45"/>
    </location>
</feature>
<evidence type="ECO:0000256" key="1">
    <source>
        <dbReference type="SAM" id="MobiDB-lite"/>
    </source>
</evidence>
<evidence type="ECO:0000313" key="4">
    <source>
        <dbReference type="Proteomes" id="UP000438429"/>
    </source>
</evidence>
<evidence type="ECO:0000313" key="3">
    <source>
        <dbReference type="EMBL" id="KAF0047528.1"/>
    </source>
</evidence>
<sequence length="725" mass="82217">MPGTVPTLLNLAQWLQYESWCQDYDGQTSSRGMREKQASRSEGRQGQRFVTVLHGSKGPEDSAPTGGFKGKKGRTKPYCPFCENEDHFLSQCAEVTKLTKERLTDWIRVNKRCWRCARPHQAAQCDLKKPCGLCQGKHLQVLHEVNDRPSRPSIKEESCLVSSATEVLYVDRPPEDNRVLLKVVKVLLRHGNRTTPTYAILDDGTRDDYAPVSSCTRARPTRHTRPSPPTVKQYDAWKELLEATAHELHGAADQSGSCTAEDYRNAEILIIKRFQRESFPDKLRLLKAGKPVASSSRLLTLSPEIDEEELIRVGGRLHHAEDLEQTAVHPIVLDPGHPSTRLLNQDLDSRLHHPGPERVLAEIRRSYWILQDREAIRRYQHTCTECRRWIPKMADLPPAHLRLFKPSFFSTGMDCFGPFQVKVERRMEKRWGIIFKCLTTRGVHLDLLNSIDADLFLMALRRFIARQGTSAELYSDQGTNFRGGEKELRETFAALSPDLQQKLAKQKISFHFNPPAALHFGGRWEREIRSVKTALYTTVGAQPVPEEVLRTVLLVEGSLNSKPLGYISSSLTDLDPVTPNVLLMGRPDGSLPQIVYPETELLSRRRWRHSQVLADRFWSSFLRNYLPSLQTRQKWHSTRADIAEGTLVMLVNPQLPRALWPMGHVTKVHPSADGHVRSADVKIGGRDYTKPVARLVALPAVPTVEDDDSTTVTLHKTLETLSPFL</sequence>
<name>A0A6A4TT69_SCOMX</name>
<dbReference type="InterPro" id="IPR040676">
    <property type="entry name" value="DUF5641"/>
</dbReference>
<dbReference type="GO" id="GO:0015074">
    <property type="term" value="P:DNA integration"/>
    <property type="evidence" value="ECO:0007669"/>
    <property type="project" value="InterPro"/>
</dbReference>
<feature type="region of interest" description="Disordered" evidence="1">
    <location>
        <begin position="211"/>
        <end position="231"/>
    </location>
</feature>
<dbReference type="InterPro" id="IPR012337">
    <property type="entry name" value="RNaseH-like_sf"/>
</dbReference>
<dbReference type="InterPro" id="IPR001584">
    <property type="entry name" value="Integrase_cat-core"/>
</dbReference>
<organism evidence="3 4">
    <name type="scientific">Scophthalmus maximus</name>
    <name type="common">Turbot</name>
    <name type="synonym">Psetta maxima</name>
    <dbReference type="NCBI Taxonomy" id="52904"/>
    <lineage>
        <taxon>Eukaryota</taxon>
        <taxon>Metazoa</taxon>
        <taxon>Chordata</taxon>
        <taxon>Craniata</taxon>
        <taxon>Vertebrata</taxon>
        <taxon>Euteleostomi</taxon>
        <taxon>Actinopterygii</taxon>
        <taxon>Neopterygii</taxon>
        <taxon>Teleostei</taxon>
        <taxon>Neoteleostei</taxon>
        <taxon>Acanthomorphata</taxon>
        <taxon>Carangaria</taxon>
        <taxon>Pleuronectiformes</taxon>
        <taxon>Pleuronectoidei</taxon>
        <taxon>Scophthalmidae</taxon>
        <taxon>Scophthalmus</taxon>
    </lineage>
</organism>
<proteinExistence type="predicted"/>
<dbReference type="SUPFAM" id="SSF53098">
    <property type="entry name" value="Ribonuclease H-like"/>
    <property type="match status" value="1"/>
</dbReference>
<dbReference type="PROSITE" id="PS50994">
    <property type="entry name" value="INTEGRASE"/>
    <property type="match status" value="1"/>
</dbReference>
<dbReference type="EMBL" id="VEVO01000001">
    <property type="protein sequence ID" value="KAF0047528.1"/>
    <property type="molecule type" value="Genomic_DNA"/>
</dbReference>
<gene>
    <name evidence="3" type="ORF">F2P81_001161</name>
</gene>
<dbReference type="InterPro" id="IPR036397">
    <property type="entry name" value="RNaseH_sf"/>
</dbReference>
<accession>A0A6A4TT69</accession>